<evidence type="ECO:0000313" key="1">
    <source>
        <dbReference type="EMBL" id="MBX54955.1"/>
    </source>
</evidence>
<dbReference type="EMBL" id="GGEC01074471">
    <property type="protein sequence ID" value="MBX54955.1"/>
    <property type="molecule type" value="Transcribed_RNA"/>
</dbReference>
<name>A0A2P2PJT1_RHIMU</name>
<reference evidence="1" key="1">
    <citation type="submission" date="2018-02" db="EMBL/GenBank/DDBJ databases">
        <title>Rhizophora mucronata_Transcriptome.</title>
        <authorList>
            <person name="Meera S.P."/>
            <person name="Sreeshan A."/>
            <person name="Augustine A."/>
        </authorList>
    </citation>
    <scope>NUCLEOTIDE SEQUENCE</scope>
    <source>
        <tissue evidence="1">Leaf</tissue>
    </source>
</reference>
<protein>
    <submittedName>
        <fullName evidence="1">Uncharacterized protein</fullName>
    </submittedName>
</protein>
<organism evidence="1">
    <name type="scientific">Rhizophora mucronata</name>
    <name type="common">Asiatic mangrove</name>
    <dbReference type="NCBI Taxonomy" id="61149"/>
    <lineage>
        <taxon>Eukaryota</taxon>
        <taxon>Viridiplantae</taxon>
        <taxon>Streptophyta</taxon>
        <taxon>Embryophyta</taxon>
        <taxon>Tracheophyta</taxon>
        <taxon>Spermatophyta</taxon>
        <taxon>Magnoliopsida</taxon>
        <taxon>eudicotyledons</taxon>
        <taxon>Gunneridae</taxon>
        <taxon>Pentapetalae</taxon>
        <taxon>rosids</taxon>
        <taxon>fabids</taxon>
        <taxon>Malpighiales</taxon>
        <taxon>Rhizophoraceae</taxon>
        <taxon>Rhizophora</taxon>
    </lineage>
</organism>
<sequence>MKPCYWYLGHSLQLVRAISNYFYW</sequence>
<accession>A0A2P2PJT1</accession>
<proteinExistence type="predicted"/>
<dbReference type="AlphaFoldDB" id="A0A2P2PJT1"/>